<comment type="subcellular location">
    <subcellularLocation>
        <location evidence="1">Endomembrane system</location>
        <topology evidence="1">Multi-pass membrane protein</topology>
    </subcellularLocation>
</comment>
<dbReference type="RefSeq" id="WP_264883501.1">
    <property type="nucleotide sequence ID" value="NZ_JAPDOB010000002.1"/>
</dbReference>
<feature type="transmembrane region" description="Helical" evidence="7">
    <location>
        <begin position="67"/>
        <end position="91"/>
    </location>
</feature>
<organism evidence="9 10">
    <name type="scientific">Sphingomonas arvum</name>
    <dbReference type="NCBI Taxonomy" id="2992113"/>
    <lineage>
        <taxon>Bacteria</taxon>
        <taxon>Pseudomonadati</taxon>
        <taxon>Pseudomonadota</taxon>
        <taxon>Alphaproteobacteria</taxon>
        <taxon>Sphingomonadales</taxon>
        <taxon>Sphingomonadaceae</taxon>
        <taxon>Sphingomonas</taxon>
    </lineage>
</organism>
<dbReference type="PANTHER" id="PTHR21624">
    <property type="entry name" value="STEROL DESATURASE-RELATED PROTEIN"/>
    <property type="match status" value="1"/>
</dbReference>
<reference evidence="9 10" key="1">
    <citation type="submission" date="2022-10" db="EMBL/GenBank/DDBJ databases">
        <title>Sphingomonas sp.</title>
        <authorList>
            <person name="Jin C."/>
        </authorList>
    </citation>
    <scope>NUCLEOTIDE SEQUENCE [LARGE SCALE GENOMIC DNA]</scope>
    <source>
        <strain evidence="9 10">BN140010</strain>
    </source>
</reference>
<dbReference type="InterPro" id="IPR051689">
    <property type="entry name" value="Sterol_desaturase/TMEM195"/>
</dbReference>
<gene>
    <name evidence="9" type="ORF">OMW55_12300</name>
</gene>
<accession>A0ABT3JHN6</accession>
<dbReference type="EMBL" id="JAPDOB010000002">
    <property type="protein sequence ID" value="MCW3798588.1"/>
    <property type="molecule type" value="Genomic_DNA"/>
</dbReference>
<evidence type="ECO:0000256" key="4">
    <source>
        <dbReference type="ARBA" id="ARBA00023002"/>
    </source>
</evidence>
<protein>
    <submittedName>
        <fullName evidence="9">Sterol desaturase family protein</fullName>
    </submittedName>
</protein>
<keyword evidence="3 7" id="KW-1133">Transmembrane helix</keyword>
<dbReference type="InterPro" id="IPR006694">
    <property type="entry name" value="Fatty_acid_hydroxylase"/>
</dbReference>
<proteinExistence type="predicted"/>
<dbReference type="PANTHER" id="PTHR21624:SF1">
    <property type="entry name" value="ALKYLGLYCEROL MONOOXYGENASE"/>
    <property type="match status" value="1"/>
</dbReference>
<evidence type="ECO:0000313" key="10">
    <source>
        <dbReference type="Proteomes" id="UP001526246"/>
    </source>
</evidence>
<evidence type="ECO:0000256" key="5">
    <source>
        <dbReference type="ARBA" id="ARBA00023098"/>
    </source>
</evidence>
<feature type="transmembrane region" description="Helical" evidence="7">
    <location>
        <begin position="6"/>
        <end position="25"/>
    </location>
</feature>
<dbReference type="Pfam" id="PF04116">
    <property type="entry name" value="FA_hydroxylase"/>
    <property type="match status" value="1"/>
</dbReference>
<evidence type="ECO:0000256" key="6">
    <source>
        <dbReference type="ARBA" id="ARBA00023136"/>
    </source>
</evidence>
<keyword evidence="4" id="KW-0560">Oxidoreductase</keyword>
<comment type="caution">
    <text evidence="9">The sequence shown here is derived from an EMBL/GenBank/DDBJ whole genome shotgun (WGS) entry which is preliminary data.</text>
</comment>
<keyword evidence="2 7" id="KW-0812">Transmembrane</keyword>
<evidence type="ECO:0000256" key="1">
    <source>
        <dbReference type="ARBA" id="ARBA00004127"/>
    </source>
</evidence>
<evidence type="ECO:0000256" key="7">
    <source>
        <dbReference type="SAM" id="Phobius"/>
    </source>
</evidence>
<keyword evidence="5" id="KW-0443">Lipid metabolism</keyword>
<evidence type="ECO:0000259" key="8">
    <source>
        <dbReference type="Pfam" id="PF04116"/>
    </source>
</evidence>
<sequence length="240" mass="27548">MSTLTYLALTLAVILTLMLCERRWACSDTRSAMRINAVAYLLFTAVQLQLLPLIQPTPGHALIQLGAWPLWLGLLTFTLLMDFGEFGFHWAQHRIPWLWRMHALHHSDPNMNVTTTVRHFWGDPLVKGLTVWPLCAYLTSPTPVILASYALVGLYNYFVHANLRVDFGRWSWLLNSPAYHRRHHSALPEHFNSNYAGLFPFYDLLFGTYRRPDGFAPTGLAKIPRTFADVLLWPVRTSQS</sequence>
<keyword evidence="6 7" id="KW-0472">Membrane</keyword>
<feature type="domain" description="Fatty acid hydroxylase" evidence="8">
    <location>
        <begin position="75"/>
        <end position="208"/>
    </location>
</feature>
<evidence type="ECO:0000313" key="9">
    <source>
        <dbReference type="EMBL" id="MCW3798588.1"/>
    </source>
</evidence>
<evidence type="ECO:0000256" key="2">
    <source>
        <dbReference type="ARBA" id="ARBA00022692"/>
    </source>
</evidence>
<dbReference type="Proteomes" id="UP001526246">
    <property type="component" value="Unassembled WGS sequence"/>
</dbReference>
<name>A0ABT3JHN6_9SPHN</name>
<keyword evidence="10" id="KW-1185">Reference proteome</keyword>
<evidence type="ECO:0000256" key="3">
    <source>
        <dbReference type="ARBA" id="ARBA00022989"/>
    </source>
</evidence>